<sequence length="271" mass="30851">MAQMNIALSTVGRIAKYHLYGCLTLVLVLGEANVVSKIALAAYVGVYTIVLLCYSWIVYLKSFQIVPEKHQGLLKLALNLLPLILEKVSRLLIEIVTFGLRVIGVSTKNTAVNELVVAFGIVSLRKLVALLCWAYITQEDDNSLHLKAFLAFCLMNLIQTRFIIKNDTVKTDRVSWSEGFRSFVNRSAKFDKRQSQTLRFRRNALFLTNSAVSVLLFVSMFKYYWQLQNSYFKVMSVMIRLVLVLDLEFLRTLCDEFHGFKVVVGGEKSNV</sequence>
<keyword evidence="3" id="KW-1185">Reference proteome</keyword>
<dbReference type="GeneID" id="70232171"/>
<evidence type="ECO:0000313" key="2">
    <source>
        <dbReference type="EMBL" id="KAH3671500.1"/>
    </source>
</evidence>
<organism evidence="2 3">
    <name type="scientific">Ogataea philodendri</name>
    <dbReference type="NCBI Taxonomy" id="1378263"/>
    <lineage>
        <taxon>Eukaryota</taxon>
        <taxon>Fungi</taxon>
        <taxon>Dikarya</taxon>
        <taxon>Ascomycota</taxon>
        <taxon>Saccharomycotina</taxon>
        <taxon>Pichiomycetes</taxon>
        <taxon>Pichiales</taxon>
        <taxon>Pichiaceae</taxon>
        <taxon>Ogataea</taxon>
    </lineage>
</organism>
<dbReference type="EMBL" id="JAEUBE010000055">
    <property type="protein sequence ID" value="KAH3671500.1"/>
    <property type="molecule type" value="Genomic_DNA"/>
</dbReference>
<feature type="transmembrane region" description="Helical" evidence="1">
    <location>
        <begin position="17"/>
        <end position="35"/>
    </location>
</feature>
<keyword evidence="1" id="KW-1133">Transmembrane helix</keyword>
<feature type="transmembrane region" description="Helical" evidence="1">
    <location>
        <begin position="204"/>
        <end position="225"/>
    </location>
</feature>
<reference evidence="2" key="1">
    <citation type="journal article" date="2021" name="Open Biol.">
        <title>Shared evolutionary footprints suggest mitochondrial oxidative damage underlies multiple complex I losses in fungi.</title>
        <authorList>
            <person name="Schikora-Tamarit M.A."/>
            <person name="Marcet-Houben M."/>
            <person name="Nosek J."/>
            <person name="Gabaldon T."/>
        </authorList>
    </citation>
    <scope>NUCLEOTIDE SEQUENCE</scope>
    <source>
        <strain evidence="2">CBS6075</strain>
    </source>
</reference>
<evidence type="ECO:0000313" key="3">
    <source>
        <dbReference type="Proteomes" id="UP000769157"/>
    </source>
</evidence>
<comment type="caution">
    <text evidence="2">The sequence shown here is derived from an EMBL/GenBank/DDBJ whole genome shotgun (WGS) entry which is preliminary data.</text>
</comment>
<reference evidence="2" key="2">
    <citation type="submission" date="2021-01" db="EMBL/GenBank/DDBJ databases">
        <authorList>
            <person name="Schikora-Tamarit M.A."/>
        </authorList>
    </citation>
    <scope>NUCLEOTIDE SEQUENCE</scope>
    <source>
        <strain evidence="2">CBS6075</strain>
    </source>
</reference>
<name>A0A9P8PH91_9ASCO</name>
<feature type="transmembrane region" description="Helical" evidence="1">
    <location>
        <begin position="40"/>
        <end position="60"/>
    </location>
</feature>
<proteinExistence type="predicted"/>
<feature type="transmembrane region" description="Helical" evidence="1">
    <location>
        <begin position="148"/>
        <end position="164"/>
    </location>
</feature>
<accession>A0A9P8PH91</accession>
<keyword evidence="1" id="KW-0472">Membrane</keyword>
<dbReference type="OrthoDB" id="3992895at2759"/>
<gene>
    <name evidence="2" type="ORF">OGAPHI_000203</name>
</gene>
<dbReference type="AlphaFoldDB" id="A0A9P8PH91"/>
<feature type="transmembrane region" description="Helical" evidence="1">
    <location>
        <begin position="115"/>
        <end position="136"/>
    </location>
</feature>
<protein>
    <submittedName>
        <fullName evidence="2">Uncharacterized protein</fullName>
    </submittedName>
</protein>
<keyword evidence="1" id="KW-0812">Transmembrane</keyword>
<dbReference type="RefSeq" id="XP_046064676.1">
    <property type="nucleotide sequence ID" value="XM_046202875.1"/>
</dbReference>
<evidence type="ECO:0000256" key="1">
    <source>
        <dbReference type="SAM" id="Phobius"/>
    </source>
</evidence>
<dbReference type="Proteomes" id="UP000769157">
    <property type="component" value="Unassembled WGS sequence"/>
</dbReference>